<dbReference type="InterPro" id="IPR036962">
    <property type="entry name" value="Glyco_hydro_3_N_sf"/>
</dbReference>
<organism evidence="4 5">
    <name type="scientific">Enterococcus durans</name>
    <dbReference type="NCBI Taxonomy" id="53345"/>
    <lineage>
        <taxon>Bacteria</taxon>
        <taxon>Bacillati</taxon>
        <taxon>Bacillota</taxon>
        <taxon>Bacilli</taxon>
        <taxon>Lactobacillales</taxon>
        <taxon>Enterococcaceae</taxon>
        <taxon>Enterococcus</taxon>
    </lineage>
</organism>
<feature type="domain" description="Glycoside hydrolase family 3 N-terminal" evidence="2">
    <location>
        <begin position="73"/>
        <end position="343"/>
    </location>
</feature>
<proteinExistence type="predicted"/>
<dbReference type="Pfam" id="PF00933">
    <property type="entry name" value="Glyco_hydro_3"/>
    <property type="match status" value="1"/>
</dbReference>
<dbReference type="Gene3D" id="2.60.40.10">
    <property type="entry name" value="Immunoglobulins"/>
    <property type="match status" value="1"/>
</dbReference>
<dbReference type="AlphaFoldDB" id="A0A367CDY8"/>
<dbReference type="RefSeq" id="WP_113845572.1">
    <property type="nucleotide sequence ID" value="NZ_LEPB01000004.1"/>
</dbReference>
<evidence type="ECO:0000259" key="3">
    <source>
        <dbReference type="Pfam" id="PF01915"/>
    </source>
</evidence>
<dbReference type="SUPFAM" id="SSF52279">
    <property type="entry name" value="Beta-D-glucan exohydrolase, C-terminal domain"/>
    <property type="match status" value="1"/>
</dbReference>
<dbReference type="Proteomes" id="UP000252797">
    <property type="component" value="Unassembled WGS sequence"/>
</dbReference>
<keyword evidence="1" id="KW-0378">Hydrolase</keyword>
<sequence>MIENLLKEMTIREKVGQMNQRLYGWQVYEKVNGRIELTDYFKKEVAYFGSIGWIYGVFRADPWTNRDLNTGLTQEEAFEVSQMIQTYLNEHTRLKIPAFLTEECPHGHQGLDATTVPVNFCSGASWNPGLYQKVQECVAKEIRTTGAHVGLISALDIARDPRWGRTEECFSEDPFLTSCFAEAAVRGLQKEDGHPLVLAVLKHFAAQGASMGGHNAGPVVIGERELREIHLPAVLRSIRAGTSAIMAAYNDIDGVPCHINPFLLRKFLREEGGFEGIVMADGCALDRIAEHFGDPIRAAAEALKSGVDISLWDQVFPRLEHAIEMGKVSVEELDDAVFRVLKLKERMGLFRKELPKIAEVDIKQTKRLTIQLAEESVVLLKNQGILPLSQTESCKIAVIGPHNESIYHQLGDYTPFKMRERCSTLWDGLQQYQKDNIVFTQAKGCGMTSGRRELLEEAKEIAEEAEVVIVTFGGSSIREFETTFDTNGAALSGSNEMTSGENIDLSDLSVPDCQSELIQELAKLGKPLIGVVITGRPVIVSPLAVYFDSLLYVGYPGQYGGEALANIIFGKRNPSGKLAVSIPDAEGQLPVFYNFRDTAFNENYLHLSGKPVYRFGYGLSYSNFVLKHSEVSLEGKQIIVSGTIANDSAIAGKEVIQVYLKKYTNKWLPRTKILVGFDKSTIYPTENQQFHINLSISELEFLGLIADDLLTVPFIVQIECAKQIVRFRYDPTNIIFNKICD</sequence>
<dbReference type="InterPro" id="IPR036881">
    <property type="entry name" value="Glyco_hydro_3_C_sf"/>
</dbReference>
<protein>
    <recommendedName>
        <fullName evidence="6">Beta-glucosidase</fullName>
    </recommendedName>
</protein>
<reference evidence="4 5" key="1">
    <citation type="submission" date="2015-06" db="EMBL/GenBank/DDBJ databases">
        <title>The Genome Sequence of Enterococcus durans 4EA1.</title>
        <authorList>
            <consortium name="The Broad Institute Genomics Platform"/>
            <consortium name="The Broad Institute Genome Sequencing Center for Infectious Disease"/>
            <person name="Earl A.M."/>
            <person name="Van Tyne D."/>
            <person name="Lebreton F."/>
            <person name="Saavedra J.T."/>
            <person name="Gilmore M.S."/>
            <person name="Manson Mcguire A."/>
            <person name="Clock S."/>
            <person name="Crupain M."/>
            <person name="Rangan U."/>
            <person name="Young S."/>
            <person name="Abouelleil A."/>
            <person name="Cao P."/>
            <person name="Chapman S.B."/>
            <person name="Griggs A."/>
            <person name="Priest M."/>
            <person name="Shea T."/>
            <person name="Wortman J."/>
            <person name="Nusbaum C."/>
            <person name="Birren B."/>
        </authorList>
    </citation>
    <scope>NUCLEOTIDE SEQUENCE [LARGE SCALE GENOMIC DNA]</scope>
    <source>
        <strain evidence="4 5">4EA1</strain>
    </source>
</reference>
<dbReference type="GO" id="GO:0008422">
    <property type="term" value="F:beta-glucosidase activity"/>
    <property type="evidence" value="ECO:0007669"/>
    <property type="project" value="TreeGrafter"/>
</dbReference>
<dbReference type="EMBL" id="LEPB01000004">
    <property type="protein sequence ID" value="RCA10592.1"/>
    <property type="molecule type" value="Genomic_DNA"/>
</dbReference>
<feature type="domain" description="Glycoside hydrolase family 3 C-terminal" evidence="3">
    <location>
        <begin position="377"/>
        <end position="621"/>
    </location>
</feature>
<evidence type="ECO:0000256" key="1">
    <source>
        <dbReference type="ARBA" id="ARBA00022801"/>
    </source>
</evidence>
<dbReference type="PANTHER" id="PTHR30620:SF123">
    <property type="entry name" value="BETA-XYLOSIDASE"/>
    <property type="match status" value="1"/>
</dbReference>
<dbReference type="Gene3D" id="3.40.50.1700">
    <property type="entry name" value="Glycoside hydrolase family 3 C-terminal domain"/>
    <property type="match status" value="1"/>
</dbReference>
<dbReference type="InterPro" id="IPR051915">
    <property type="entry name" value="Cellulose_Degrad_GH3"/>
</dbReference>
<dbReference type="InterPro" id="IPR013783">
    <property type="entry name" value="Ig-like_fold"/>
</dbReference>
<dbReference type="Gene3D" id="3.20.20.300">
    <property type="entry name" value="Glycoside hydrolase, family 3, N-terminal domain"/>
    <property type="match status" value="1"/>
</dbReference>
<accession>A0A367CDY8</accession>
<dbReference type="PRINTS" id="PR00133">
    <property type="entry name" value="GLHYDRLASE3"/>
</dbReference>
<dbReference type="InterPro" id="IPR017853">
    <property type="entry name" value="GH"/>
</dbReference>
<gene>
    <name evidence="4" type="ORF">EA71_01344</name>
</gene>
<dbReference type="GO" id="GO:0009251">
    <property type="term" value="P:glucan catabolic process"/>
    <property type="evidence" value="ECO:0007669"/>
    <property type="project" value="TreeGrafter"/>
</dbReference>
<evidence type="ECO:0000313" key="5">
    <source>
        <dbReference type="Proteomes" id="UP000252797"/>
    </source>
</evidence>
<evidence type="ECO:0008006" key="6">
    <source>
        <dbReference type="Google" id="ProtNLM"/>
    </source>
</evidence>
<dbReference type="InterPro" id="IPR002772">
    <property type="entry name" value="Glyco_hydro_3_C"/>
</dbReference>
<dbReference type="STRING" id="53345.LIU_08025"/>
<dbReference type="SUPFAM" id="SSF51445">
    <property type="entry name" value="(Trans)glycosidases"/>
    <property type="match status" value="1"/>
</dbReference>
<evidence type="ECO:0000313" key="4">
    <source>
        <dbReference type="EMBL" id="RCA10592.1"/>
    </source>
</evidence>
<dbReference type="Pfam" id="PF01915">
    <property type="entry name" value="Glyco_hydro_3_C"/>
    <property type="match status" value="1"/>
</dbReference>
<dbReference type="PANTHER" id="PTHR30620">
    <property type="entry name" value="PERIPLASMIC BETA-GLUCOSIDASE-RELATED"/>
    <property type="match status" value="1"/>
</dbReference>
<name>A0A367CDY8_9ENTE</name>
<evidence type="ECO:0000259" key="2">
    <source>
        <dbReference type="Pfam" id="PF00933"/>
    </source>
</evidence>
<comment type="caution">
    <text evidence="4">The sequence shown here is derived from an EMBL/GenBank/DDBJ whole genome shotgun (WGS) entry which is preliminary data.</text>
</comment>
<dbReference type="InterPro" id="IPR001764">
    <property type="entry name" value="Glyco_hydro_3_N"/>
</dbReference>